<evidence type="ECO:0000313" key="1">
    <source>
        <dbReference type="EMBL" id="GAA0500861.1"/>
    </source>
</evidence>
<accession>A0ABP3LML4</accession>
<protein>
    <recommendedName>
        <fullName evidence="3">DNA-binding protein</fullName>
    </recommendedName>
</protein>
<evidence type="ECO:0000313" key="2">
    <source>
        <dbReference type="Proteomes" id="UP001500909"/>
    </source>
</evidence>
<organism evidence="1 2">
    <name type="scientific">Streptomyces olivaceiscleroticus</name>
    <dbReference type="NCBI Taxonomy" id="68245"/>
    <lineage>
        <taxon>Bacteria</taxon>
        <taxon>Bacillati</taxon>
        <taxon>Actinomycetota</taxon>
        <taxon>Actinomycetes</taxon>
        <taxon>Kitasatosporales</taxon>
        <taxon>Streptomycetaceae</taxon>
        <taxon>Streptomyces</taxon>
    </lineage>
</organism>
<dbReference type="Proteomes" id="UP001500909">
    <property type="component" value="Unassembled WGS sequence"/>
</dbReference>
<name>A0ABP3LML4_9ACTN</name>
<dbReference type="EMBL" id="BAAABY010000070">
    <property type="protein sequence ID" value="GAA0500861.1"/>
    <property type="molecule type" value="Genomic_DNA"/>
</dbReference>
<dbReference type="SUPFAM" id="SSF46785">
    <property type="entry name" value="Winged helix' DNA-binding domain"/>
    <property type="match status" value="1"/>
</dbReference>
<reference evidence="2" key="1">
    <citation type="journal article" date="2019" name="Int. J. Syst. Evol. Microbiol.">
        <title>The Global Catalogue of Microorganisms (GCM) 10K type strain sequencing project: providing services to taxonomists for standard genome sequencing and annotation.</title>
        <authorList>
            <consortium name="The Broad Institute Genomics Platform"/>
            <consortium name="The Broad Institute Genome Sequencing Center for Infectious Disease"/>
            <person name="Wu L."/>
            <person name="Ma J."/>
        </authorList>
    </citation>
    <scope>NUCLEOTIDE SEQUENCE [LARGE SCALE GENOMIC DNA]</scope>
    <source>
        <strain evidence="2">JCM 4805</strain>
    </source>
</reference>
<comment type="caution">
    <text evidence="1">The sequence shown here is derived from an EMBL/GenBank/DDBJ whole genome shotgun (WGS) entry which is preliminary data.</text>
</comment>
<proteinExistence type="predicted"/>
<keyword evidence="2" id="KW-1185">Reference proteome</keyword>
<dbReference type="InterPro" id="IPR036390">
    <property type="entry name" value="WH_DNA-bd_sf"/>
</dbReference>
<gene>
    <name evidence="1" type="ORF">GCM10010361_77940</name>
</gene>
<evidence type="ECO:0008006" key="3">
    <source>
        <dbReference type="Google" id="ProtNLM"/>
    </source>
</evidence>
<dbReference type="RefSeq" id="WP_346100425.1">
    <property type="nucleotide sequence ID" value="NZ_BAAABY010000070.1"/>
</dbReference>
<sequence length="77" mass="8990">MAATHLTPEPVSGDLTTVDEFVELMRPTGYGVSRSTVRRWIKKYGMRTVRIDRRDYVSRTDLLEAHRDEVPYTPYDD</sequence>